<feature type="transmembrane region" description="Helical" evidence="1">
    <location>
        <begin position="204"/>
        <end position="223"/>
    </location>
</feature>
<dbReference type="RefSeq" id="WP_210595042.1">
    <property type="nucleotide sequence ID" value="NZ_JAGKSQ010000001.1"/>
</dbReference>
<dbReference type="PANTHER" id="PTHR45138:SF6">
    <property type="entry name" value="DIGUANYLATE CYCLASE DGCN"/>
    <property type="match status" value="1"/>
</dbReference>
<keyword evidence="1" id="KW-0812">Transmembrane</keyword>
<dbReference type="AlphaFoldDB" id="A0A941AP07"/>
<keyword evidence="1" id="KW-1133">Transmembrane helix</keyword>
<dbReference type="PROSITE" id="PS50887">
    <property type="entry name" value="GGDEF"/>
    <property type="match status" value="1"/>
</dbReference>
<gene>
    <name evidence="3" type="ORF">J7W16_00860</name>
</gene>
<organism evidence="3 4">
    <name type="scientific">Halalkalibacter suaedae</name>
    <dbReference type="NCBI Taxonomy" id="2822140"/>
    <lineage>
        <taxon>Bacteria</taxon>
        <taxon>Bacillati</taxon>
        <taxon>Bacillota</taxon>
        <taxon>Bacilli</taxon>
        <taxon>Bacillales</taxon>
        <taxon>Bacillaceae</taxon>
        <taxon>Halalkalibacter</taxon>
    </lineage>
</organism>
<dbReference type="Gene3D" id="3.30.450.40">
    <property type="match status" value="1"/>
</dbReference>
<dbReference type="GO" id="GO:1902201">
    <property type="term" value="P:negative regulation of bacterial-type flagellum-dependent cell motility"/>
    <property type="evidence" value="ECO:0007669"/>
    <property type="project" value="TreeGrafter"/>
</dbReference>
<reference evidence="3" key="1">
    <citation type="submission" date="2021-03" db="EMBL/GenBank/DDBJ databases">
        <title>Bacillus suaedae sp. nov., isolated from Suaeda aralocaspica.</title>
        <authorList>
            <person name="Lei R.F.R."/>
        </authorList>
    </citation>
    <scope>NUCLEOTIDE SEQUENCE</scope>
    <source>
        <strain evidence="3">YZJH907-2</strain>
    </source>
</reference>
<dbReference type="GO" id="GO:0005886">
    <property type="term" value="C:plasma membrane"/>
    <property type="evidence" value="ECO:0007669"/>
    <property type="project" value="TreeGrafter"/>
</dbReference>
<dbReference type="SUPFAM" id="SSF55781">
    <property type="entry name" value="GAF domain-like"/>
    <property type="match status" value="1"/>
</dbReference>
<feature type="transmembrane region" description="Helical" evidence="1">
    <location>
        <begin position="180"/>
        <end position="198"/>
    </location>
</feature>
<proteinExistence type="predicted"/>
<dbReference type="SUPFAM" id="SSF55073">
    <property type="entry name" value="Nucleotide cyclase"/>
    <property type="match status" value="1"/>
</dbReference>
<evidence type="ECO:0000256" key="1">
    <source>
        <dbReference type="SAM" id="Phobius"/>
    </source>
</evidence>
<evidence type="ECO:0000259" key="2">
    <source>
        <dbReference type="PROSITE" id="PS50887"/>
    </source>
</evidence>
<comment type="caution">
    <text evidence="3">The sequence shown here is derived from an EMBL/GenBank/DDBJ whole genome shotgun (WGS) entry which is preliminary data.</text>
</comment>
<feature type="transmembrane region" description="Helical" evidence="1">
    <location>
        <begin position="137"/>
        <end position="160"/>
    </location>
</feature>
<dbReference type="PANTHER" id="PTHR45138">
    <property type="entry name" value="REGULATORY COMPONENTS OF SENSORY TRANSDUCTION SYSTEM"/>
    <property type="match status" value="1"/>
</dbReference>
<dbReference type="GO" id="GO:0043709">
    <property type="term" value="P:cell adhesion involved in single-species biofilm formation"/>
    <property type="evidence" value="ECO:0007669"/>
    <property type="project" value="TreeGrafter"/>
</dbReference>
<feature type="transmembrane region" description="Helical" evidence="1">
    <location>
        <begin position="104"/>
        <end position="125"/>
    </location>
</feature>
<name>A0A941AP07_9BACI</name>
<dbReference type="Pfam" id="PF00990">
    <property type="entry name" value="GGDEF"/>
    <property type="match status" value="1"/>
</dbReference>
<dbReference type="EMBL" id="JAGKSQ010000001">
    <property type="protein sequence ID" value="MBP3949663.1"/>
    <property type="molecule type" value="Genomic_DNA"/>
</dbReference>
<feature type="transmembrane region" description="Helical" evidence="1">
    <location>
        <begin position="38"/>
        <end position="56"/>
    </location>
</feature>
<feature type="domain" description="GGDEF" evidence="2">
    <location>
        <begin position="418"/>
        <end position="563"/>
    </location>
</feature>
<dbReference type="InterPro" id="IPR003018">
    <property type="entry name" value="GAF"/>
</dbReference>
<dbReference type="Proteomes" id="UP000678228">
    <property type="component" value="Unassembled WGS sequence"/>
</dbReference>
<dbReference type="InterPro" id="IPR029016">
    <property type="entry name" value="GAF-like_dom_sf"/>
</dbReference>
<accession>A0A941AP07</accession>
<keyword evidence="1" id="KW-0472">Membrane</keyword>
<dbReference type="Pfam" id="PF13492">
    <property type="entry name" value="GAF_3"/>
    <property type="match status" value="1"/>
</dbReference>
<dbReference type="GO" id="GO:0052621">
    <property type="term" value="F:diguanylate cyclase activity"/>
    <property type="evidence" value="ECO:0007669"/>
    <property type="project" value="TreeGrafter"/>
</dbReference>
<dbReference type="SMART" id="SM00267">
    <property type="entry name" value="GGDEF"/>
    <property type="match status" value="1"/>
</dbReference>
<evidence type="ECO:0000313" key="3">
    <source>
        <dbReference type="EMBL" id="MBP3949663.1"/>
    </source>
</evidence>
<dbReference type="InterPro" id="IPR043128">
    <property type="entry name" value="Rev_trsase/Diguanyl_cyclase"/>
</dbReference>
<feature type="transmembrane region" description="Helical" evidence="1">
    <location>
        <begin position="62"/>
        <end position="92"/>
    </location>
</feature>
<evidence type="ECO:0000313" key="4">
    <source>
        <dbReference type="Proteomes" id="UP000678228"/>
    </source>
</evidence>
<dbReference type="InterPro" id="IPR000160">
    <property type="entry name" value="GGDEF_dom"/>
</dbReference>
<feature type="transmembrane region" description="Helical" evidence="1">
    <location>
        <begin position="12"/>
        <end position="31"/>
    </location>
</feature>
<protein>
    <submittedName>
        <fullName evidence="3">GGDEF domain-containing protein</fullName>
    </submittedName>
</protein>
<keyword evidence="4" id="KW-1185">Reference proteome</keyword>
<dbReference type="SMART" id="SM00065">
    <property type="entry name" value="GAF"/>
    <property type="match status" value="1"/>
</dbReference>
<dbReference type="FunFam" id="3.30.70.270:FF:000001">
    <property type="entry name" value="Diguanylate cyclase domain protein"/>
    <property type="match status" value="1"/>
</dbReference>
<dbReference type="InterPro" id="IPR029787">
    <property type="entry name" value="Nucleotide_cyclase"/>
</dbReference>
<dbReference type="CDD" id="cd01949">
    <property type="entry name" value="GGDEF"/>
    <property type="match status" value="1"/>
</dbReference>
<dbReference type="InterPro" id="IPR050469">
    <property type="entry name" value="Diguanylate_Cyclase"/>
</dbReference>
<dbReference type="Gene3D" id="3.30.70.270">
    <property type="match status" value="1"/>
</dbReference>
<dbReference type="NCBIfam" id="TIGR00254">
    <property type="entry name" value="GGDEF"/>
    <property type="match status" value="1"/>
</dbReference>
<sequence>MSAQKNKWIWSGWLVVFTLFLFALGQVEVFSAFISLEVLSFLLLVIVTAMFPIYYRNHNLTLFQWLAIAIFIVFGFGVEVVTTQIGVVAALIASGLNRSTLYRIPINSLIFFITSSTSALAFYIVGGQTGESFSFLLHGHAILLYALTFHFVNHLLIFTVKRYVFIIQNQNVVKGLKRELIIGCVLLPTALILVVLFWEIGILAVVFTGIVFFVSSFFLRAYTRTERMNDLLKEVTNVGYELNSSMTEQELMNRVCKRLELFLEWDQLYLYRVGEEKLSLSYMHQKGEEAVPLTLKYGDAFSKLVIKSEKIEMADMRQQWLSLGANLPNHLETIISVPLKSQQTVKGVLTIASSKQKAFLQQQVMVVEIIANMLSIALSNVKQLEKSRKQSYHCPLTGLYNYRYFEKVLHETLEKKDQIASLILLDLDHFKRINDTYGHQSGNEVLIEVANRLVGTVRQGVTVARYGGEEFVLLLPNTTVDEAYQVGLRIQAVLKESPFFVRQDLSSHVTARINVTASIGVASSETAEEDEKSDAVTLIRKADRAMYNGAKQKGRDRVATYYSVKEAESIIEELI</sequence>